<evidence type="ECO:0000256" key="1">
    <source>
        <dbReference type="ARBA" id="ARBA00000085"/>
    </source>
</evidence>
<evidence type="ECO:0000256" key="3">
    <source>
        <dbReference type="ARBA" id="ARBA00022553"/>
    </source>
</evidence>
<dbReference type="EC" id="2.7.13.3" evidence="2"/>
<dbReference type="SUPFAM" id="SSF52172">
    <property type="entry name" value="CheY-like"/>
    <property type="match status" value="1"/>
</dbReference>
<comment type="caution">
    <text evidence="12">The sequence shown here is derived from an EMBL/GenBank/DDBJ whole genome shotgun (WGS) entry which is preliminary data.</text>
</comment>
<dbReference type="InterPro" id="IPR036641">
    <property type="entry name" value="HPT_dom_sf"/>
</dbReference>
<comment type="catalytic activity">
    <reaction evidence="1">
        <text>ATP + protein L-histidine = ADP + protein N-phospho-L-histidine.</text>
        <dbReference type="EC" id="2.7.13.3"/>
    </reaction>
</comment>
<dbReference type="SUPFAM" id="SSF50341">
    <property type="entry name" value="CheW-like"/>
    <property type="match status" value="1"/>
</dbReference>
<keyword evidence="5" id="KW-0418">Kinase</keyword>
<feature type="region of interest" description="Disordered" evidence="9">
    <location>
        <begin position="112"/>
        <end position="132"/>
    </location>
</feature>
<dbReference type="Pfam" id="PF02518">
    <property type="entry name" value="HATPase_c"/>
    <property type="match status" value="1"/>
</dbReference>
<evidence type="ECO:0000259" key="11">
    <source>
        <dbReference type="PROSITE" id="PS50894"/>
    </source>
</evidence>
<sequence>MPFQPTPDDDSTDAFDLRRELLDAFEGEYRDHLTAMRAIMEAGAVSGAALRDVFRRAHSLKGAARAVDLPHIEQIAHDLETLLFAAVEAARALPPEDVATVRRGLDAIEADMRGERGPEGAADAETADTASVSETVPAPAAGAAPSTAPDAGSRVSSQDIDRLVESVQAASDTMLGQEQDRQWLLDHRDALQRLLLLCDGISAKPANGAEIAEGIHALLRATGARLRQSRYEDWQREQTVSALRAQVERVALVSAESVFGPLAAMARALGRERDAEIAVRFEGLELRADRPVLQALRDPVIQLLRNALAHGLARRLAEGGDGDQPGLFLGVSIRAGRLLVEVSDNGDGPDLAAIAARARAQGLLPAHAAIPDEATVLALCFEPGFSTASEVDRLSGRGMGLSIVAEAARRLGGTASMHVRRDAVGAPCGTRICLSVPLSARRQTLVLLEAGGHLLALPSDAVMRLHRLPSDAIERDGAELLARIAGDAPKPVRLLSSLLGLEAAPLAGGDALLVVMKAEGGEAVLLVDGLRAVRTAVVRPPAIVGIDRALAGGVALLDDNRPVVVLEPEGLLNAWARSKGDGSTGSAQAIVPPGAARRRHTILVVDDSITTRTLEKTILQAQGYAVLIAVDGLEALEVLRSAEQEIDVVVADVEMPRLDGFGLVAAMQADPSLKAMPVVLMTSRDDPADIRRGLELGASAYLTKQEFEQGTLLSVIRQVLP</sequence>
<evidence type="ECO:0000256" key="8">
    <source>
        <dbReference type="PROSITE-ProRule" id="PRU00169"/>
    </source>
</evidence>
<dbReference type="SMART" id="SM00073">
    <property type="entry name" value="HPT"/>
    <property type="match status" value="1"/>
</dbReference>
<dbReference type="SUPFAM" id="SSF55874">
    <property type="entry name" value="ATPase domain of HSP90 chaperone/DNA topoisomerase II/histidine kinase"/>
    <property type="match status" value="1"/>
</dbReference>
<dbReference type="SUPFAM" id="SSF47226">
    <property type="entry name" value="Histidine-containing phosphotransfer domain, HPT domain"/>
    <property type="match status" value="1"/>
</dbReference>
<feature type="compositionally biased region" description="Low complexity" evidence="9">
    <location>
        <begin position="119"/>
        <end position="130"/>
    </location>
</feature>
<feature type="region of interest" description="Disordered" evidence="9">
    <location>
        <begin position="138"/>
        <end position="157"/>
    </location>
</feature>
<feature type="compositionally biased region" description="Low complexity" evidence="9">
    <location>
        <begin position="138"/>
        <end position="151"/>
    </location>
</feature>
<dbReference type="InterPro" id="IPR004358">
    <property type="entry name" value="Sig_transdc_His_kin-like_C"/>
</dbReference>
<dbReference type="PANTHER" id="PTHR43395:SF1">
    <property type="entry name" value="CHEMOTAXIS PROTEIN CHEA"/>
    <property type="match status" value="1"/>
</dbReference>
<feature type="modified residue" description="4-aspartylphosphate" evidence="8">
    <location>
        <position position="652"/>
    </location>
</feature>
<dbReference type="RefSeq" id="WP_422864194.1">
    <property type="nucleotide sequence ID" value="NZ_JAMSKV010000007.1"/>
</dbReference>
<dbReference type="EMBL" id="JAMSKV010000007">
    <property type="protein sequence ID" value="MCQ8278716.1"/>
    <property type="molecule type" value="Genomic_DNA"/>
</dbReference>
<dbReference type="SMART" id="SM00448">
    <property type="entry name" value="REC"/>
    <property type="match status" value="1"/>
</dbReference>
<dbReference type="CDD" id="cd00088">
    <property type="entry name" value="HPT"/>
    <property type="match status" value="1"/>
</dbReference>
<dbReference type="InterPro" id="IPR000836">
    <property type="entry name" value="PRTase_dom"/>
</dbReference>
<dbReference type="InterPro" id="IPR051315">
    <property type="entry name" value="Bact_Chemotaxis_CheA"/>
</dbReference>
<evidence type="ECO:0000256" key="7">
    <source>
        <dbReference type="PROSITE-ProRule" id="PRU00110"/>
    </source>
</evidence>
<dbReference type="PRINTS" id="PR00344">
    <property type="entry name" value="BCTRLSENSOR"/>
</dbReference>
<keyword evidence="6" id="KW-0902">Two-component regulatory system</keyword>
<dbReference type="PANTHER" id="PTHR43395">
    <property type="entry name" value="SENSOR HISTIDINE KINASE CHEA"/>
    <property type="match status" value="1"/>
</dbReference>
<dbReference type="Gene3D" id="3.30.565.10">
    <property type="entry name" value="Histidine kinase-like ATPase, C-terminal domain"/>
    <property type="match status" value="1"/>
</dbReference>
<proteinExistence type="predicted"/>
<feature type="domain" description="HPt" evidence="11">
    <location>
        <begin position="14"/>
        <end position="115"/>
    </location>
</feature>
<dbReference type="InterPro" id="IPR002545">
    <property type="entry name" value="CheW-lke_dom"/>
</dbReference>
<dbReference type="CDD" id="cd06223">
    <property type="entry name" value="PRTases_typeI"/>
    <property type="match status" value="1"/>
</dbReference>
<keyword evidence="3 8" id="KW-0597">Phosphoprotein</keyword>
<dbReference type="PROSITE" id="PS50110">
    <property type="entry name" value="RESPONSE_REGULATORY"/>
    <property type="match status" value="1"/>
</dbReference>
<evidence type="ECO:0000313" key="12">
    <source>
        <dbReference type="EMBL" id="MCQ8278716.1"/>
    </source>
</evidence>
<gene>
    <name evidence="12" type="ORF">NFI95_09650</name>
</gene>
<evidence type="ECO:0000256" key="9">
    <source>
        <dbReference type="SAM" id="MobiDB-lite"/>
    </source>
</evidence>
<reference evidence="12 13" key="1">
    <citation type="submission" date="2022-06" db="EMBL/GenBank/DDBJ databases">
        <title>Endosaccharibacter gen. nov., sp. nov., endophytic bacteria isolated from sugarcane.</title>
        <authorList>
            <person name="Pitiwittayakul N."/>
            <person name="Yukphan P."/>
            <person name="Charoenyingcharoen P."/>
            <person name="Tanasupawat S."/>
        </authorList>
    </citation>
    <scope>NUCLEOTIDE SEQUENCE [LARGE SCALE GENOMIC DNA]</scope>
    <source>
        <strain evidence="12 13">KSS8</strain>
    </source>
</reference>
<dbReference type="SMART" id="SM00387">
    <property type="entry name" value="HATPase_c"/>
    <property type="match status" value="1"/>
</dbReference>
<protein>
    <recommendedName>
        <fullName evidence="2">histidine kinase</fullName>
        <ecNumber evidence="2">2.7.13.3</ecNumber>
    </recommendedName>
</protein>
<accession>A0ABT1W9E4</accession>
<dbReference type="PROSITE" id="PS50894">
    <property type="entry name" value="HPT"/>
    <property type="match status" value="1"/>
</dbReference>
<organism evidence="12 13">
    <name type="scientific">Endosaccharibacter trunci</name>
    <dbReference type="NCBI Taxonomy" id="2812733"/>
    <lineage>
        <taxon>Bacteria</taxon>
        <taxon>Pseudomonadati</taxon>
        <taxon>Pseudomonadota</taxon>
        <taxon>Alphaproteobacteria</taxon>
        <taxon>Acetobacterales</taxon>
        <taxon>Acetobacteraceae</taxon>
        <taxon>Endosaccharibacter</taxon>
    </lineage>
</organism>
<dbReference type="InterPro" id="IPR036890">
    <property type="entry name" value="HATPase_C_sf"/>
</dbReference>
<name>A0ABT1W9E4_9PROT</name>
<dbReference type="InterPro" id="IPR036061">
    <property type="entry name" value="CheW-like_dom_sf"/>
</dbReference>
<evidence type="ECO:0000256" key="5">
    <source>
        <dbReference type="ARBA" id="ARBA00022777"/>
    </source>
</evidence>
<dbReference type="Gene3D" id="3.40.50.2300">
    <property type="match status" value="1"/>
</dbReference>
<dbReference type="InterPro" id="IPR008207">
    <property type="entry name" value="Sig_transdc_His_kin_Hpt_dom"/>
</dbReference>
<dbReference type="InterPro" id="IPR003594">
    <property type="entry name" value="HATPase_dom"/>
</dbReference>
<evidence type="ECO:0000256" key="2">
    <source>
        <dbReference type="ARBA" id="ARBA00012438"/>
    </source>
</evidence>
<feature type="domain" description="Response regulatory" evidence="10">
    <location>
        <begin position="601"/>
        <end position="719"/>
    </location>
</feature>
<dbReference type="SMART" id="SM00260">
    <property type="entry name" value="CheW"/>
    <property type="match status" value="1"/>
</dbReference>
<dbReference type="Gene3D" id="1.20.120.160">
    <property type="entry name" value="HPT domain"/>
    <property type="match status" value="1"/>
</dbReference>
<dbReference type="Pfam" id="PF00072">
    <property type="entry name" value="Response_reg"/>
    <property type="match status" value="1"/>
</dbReference>
<dbReference type="Proteomes" id="UP001524587">
    <property type="component" value="Unassembled WGS sequence"/>
</dbReference>
<evidence type="ECO:0000256" key="4">
    <source>
        <dbReference type="ARBA" id="ARBA00022679"/>
    </source>
</evidence>
<evidence type="ECO:0000256" key="6">
    <source>
        <dbReference type="ARBA" id="ARBA00023012"/>
    </source>
</evidence>
<evidence type="ECO:0000313" key="13">
    <source>
        <dbReference type="Proteomes" id="UP001524587"/>
    </source>
</evidence>
<feature type="modified residue" description="Phosphohistidine" evidence="7">
    <location>
        <position position="58"/>
    </location>
</feature>
<dbReference type="InterPro" id="IPR011006">
    <property type="entry name" value="CheY-like_superfamily"/>
</dbReference>
<evidence type="ECO:0000259" key="10">
    <source>
        <dbReference type="PROSITE" id="PS50110"/>
    </source>
</evidence>
<keyword evidence="4" id="KW-0808">Transferase</keyword>
<dbReference type="InterPro" id="IPR001789">
    <property type="entry name" value="Sig_transdc_resp-reg_receiver"/>
</dbReference>
<keyword evidence="13" id="KW-1185">Reference proteome</keyword>
<dbReference type="Pfam" id="PF01627">
    <property type="entry name" value="Hpt"/>
    <property type="match status" value="1"/>
</dbReference>